<name>A0A8J4GZR8_9BACL</name>
<dbReference type="Proteomes" id="UP000677918">
    <property type="component" value="Unassembled WGS sequence"/>
</dbReference>
<accession>A0A8J4GZR8</accession>
<keyword evidence="4" id="KW-1185">Reference proteome</keyword>
<dbReference type="EMBL" id="BOVK01000013">
    <property type="protein sequence ID" value="GIQ68189.1"/>
    <property type="molecule type" value="Genomic_DNA"/>
</dbReference>
<dbReference type="SUPFAM" id="SSF53335">
    <property type="entry name" value="S-adenosyl-L-methionine-dependent methyltransferases"/>
    <property type="match status" value="1"/>
</dbReference>
<dbReference type="Pfam" id="PF08241">
    <property type="entry name" value="Methyltransf_11"/>
    <property type="match status" value="1"/>
</dbReference>
<dbReference type="GO" id="GO:0008757">
    <property type="term" value="F:S-adenosylmethionine-dependent methyltransferase activity"/>
    <property type="evidence" value="ECO:0007669"/>
    <property type="project" value="InterPro"/>
</dbReference>
<evidence type="ECO:0000313" key="3">
    <source>
        <dbReference type="EMBL" id="GIQ68189.1"/>
    </source>
</evidence>
<proteinExistence type="predicted"/>
<evidence type="ECO:0000259" key="2">
    <source>
        <dbReference type="Pfam" id="PF08241"/>
    </source>
</evidence>
<keyword evidence="3" id="KW-0489">Methyltransferase</keyword>
<gene>
    <name evidence="3" type="ORF">XYCOK13_10130</name>
</gene>
<keyword evidence="3" id="KW-0808">Transferase</keyword>
<reference evidence="3" key="1">
    <citation type="submission" date="2021-04" db="EMBL/GenBank/DDBJ databases">
        <title>Draft genome sequence of Xylanibacillus composti strain K13.</title>
        <authorList>
            <person name="Uke A."/>
            <person name="Chhe C."/>
            <person name="Baramee S."/>
            <person name="Kosugi A."/>
        </authorList>
    </citation>
    <scope>NUCLEOTIDE SEQUENCE</scope>
    <source>
        <strain evidence="3">K13</strain>
    </source>
</reference>
<organism evidence="3 4">
    <name type="scientific">Xylanibacillus composti</name>
    <dbReference type="NCBI Taxonomy" id="1572762"/>
    <lineage>
        <taxon>Bacteria</taxon>
        <taxon>Bacillati</taxon>
        <taxon>Bacillota</taxon>
        <taxon>Bacilli</taxon>
        <taxon>Bacillales</taxon>
        <taxon>Paenibacillaceae</taxon>
        <taxon>Xylanibacillus</taxon>
    </lineage>
</organism>
<feature type="region of interest" description="Disordered" evidence="1">
    <location>
        <begin position="1"/>
        <end position="27"/>
    </location>
</feature>
<dbReference type="InterPro" id="IPR029063">
    <property type="entry name" value="SAM-dependent_MTases_sf"/>
</dbReference>
<comment type="caution">
    <text evidence="3">The sequence shown here is derived from an EMBL/GenBank/DDBJ whole genome shotgun (WGS) entry which is preliminary data.</text>
</comment>
<dbReference type="RefSeq" id="WP_213410794.1">
    <property type="nucleotide sequence ID" value="NZ_BOVK01000013.1"/>
</dbReference>
<evidence type="ECO:0000313" key="4">
    <source>
        <dbReference type="Proteomes" id="UP000677918"/>
    </source>
</evidence>
<feature type="domain" description="Methyltransferase type 11" evidence="2">
    <location>
        <begin position="147"/>
        <end position="205"/>
    </location>
</feature>
<dbReference type="AlphaFoldDB" id="A0A8J4GZR8"/>
<sequence length="259" mass="28995">MSKETKRPASSLSKADEQAGNESRQPRYDQAGIAMTCRSYAEYAAMFDLGEDKSLLKGPVLDVAGGASSFAAELCEAGVEALAADPRYALSPKQILQEAEEEIRLSTAKLDQAREHFDWDYYGSLEQHEQLRRQSLERFGSHYSSESRQQAYVPASLPNLPFADDRFALVVCSHFLFLYGDVGNEDFHAQALSELLRVCRPSGEVRIYPLVSLPEFRPYPELDALLERLPQELVEARLVPSRLPFIPGSHTQLVLKKKG</sequence>
<protein>
    <submittedName>
        <fullName evidence="3">SAM-dependent methyltransferase</fullName>
    </submittedName>
</protein>
<dbReference type="Gene3D" id="3.40.50.150">
    <property type="entry name" value="Vaccinia Virus protein VP39"/>
    <property type="match status" value="1"/>
</dbReference>
<dbReference type="GO" id="GO:0032259">
    <property type="term" value="P:methylation"/>
    <property type="evidence" value="ECO:0007669"/>
    <property type="project" value="UniProtKB-KW"/>
</dbReference>
<dbReference type="InterPro" id="IPR013216">
    <property type="entry name" value="Methyltransf_11"/>
</dbReference>
<evidence type="ECO:0000256" key="1">
    <source>
        <dbReference type="SAM" id="MobiDB-lite"/>
    </source>
</evidence>